<dbReference type="InterPro" id="IPR036388">
    <property type="entry name" value="WH-like_DNA-bd_sf"/>
</dbReference>
<feature type="domain" description="Response regulatory" evidence="4">
    <location>
        <begin position="2"/>
        <end position="116"/>
    </location>
</feature>
<dbReference type="InterPro" id="IPR011006">
    <property type="entry name" value="CheY-like_superfamily"/>
</dbReference>
<evidence type="ECO:0000256" key="3">
    <source>
        <dbReference type="PROSITE-ProRule" id="PRU01091"/>
    </source>
</evidence>
<dbReference type="Gene3D" id="6.10.250.690">
    <property type="match status" value="1"/>
</dbReference>
<dbReference type="SMART" id="SM00862">
    <property type="entry name" value="Trans_reg_C"/>
    <property type="match status" value="1"/>
</dbReference>
<evidence type="ECO:0000256" key="2">
    <source>
        <dbReference type="PROSITE-ProRule" id="PRU00169"/>
    </source>
</evidence>
<dbReference type="Gene3D" id="3.40.50.2300">
    <property type="match status" value="1"/>
</dbReference>
<keyword evidence="2" id="KW-0597">Phosphoprotein</keyword>
<organism evidence="6 7">
    <name type="scientific">Salininema proteolyticum</name>
    <dbReference type="NCBI Taxonomy" id="1607685"/>
    <lineage>
        <taxon>Bacteria</taxon>
        <taxon>Bacillati</taxon>
        <taxon>Actinomycetota</taxon>
        <taxon>Actinomycetes</taxon>
        <taxon>Glycomycetales</taxon>
        <taxon>Glycomycetaceae</taxon>
        <taxon>Salininema</taxon>
    </lineage>
</organism>
<dbReference type="PROSITE" id="PS50110">
    <property type="entry name" value="RESPONSE_REGULATORY"/>
    <property type="match status" value="1"/>
</dbReference>
<evidence type="ECO:0000313" key="7">
    <source>
        <dbReference type="Proteomes" id="UP001595823"/>
    </source>
</evidence>
<reference evidence="7" key="1">
    <citation type="journal article" date="2019" name="Int. J. Syst. Evol. Microbiol.">
        <title>The Global Catalogue of Microorganisms (GCM) 10K type strain sequencing project: providing services to taxonomists for standard genome sequencing and annotation.</title>
        <authorList>
            <consortium name="The Broad Institute Genomics Platform"/>
            <consortium name="The Broad Institute Genome Sequencing Center for Infectious Disease"/>
            <person name="Wu L."/>
            <person name="Ma J."/>
        </authorList>
    </citation>
    <scope>NUCLEOTIDE SEQUENCE [LARGE SCALE GENOMIC DNA]</scope>
    <source>
        <strain evidence="7">IBRC-M 10908</strain>
    </source>
</reference>
<dbReference type="EMBL" id="JBHSDK010000058">
    <property type="protein sequence ID" value="MFC4337683.1"/>
    <property type="molecule type" value="Genomic_DNA"/>
</dbReference>
<feature type="DNA-binding region" description="OmpR/PhoB-type" evidence="3">
    <location>
        <begin position="124"/>
        <end position="217"/>
    </location>
</feature>
<dbReference type="RefSeq" id="WP_380624917.1">
    <property type="nucleotide sequence ID" value="NZ_JBHSDK010000058.1"/>
</dbReference>
<dbReference type="InterPro" id="IPR039420">
    <property type="entry name" value="WalR-like"/>
</dbReference>
<comment type="caution">
    <text evidence="6">The sequence shown here is derived from an EMBL/GenBank/DDBJ whole genome shotgun (WGS) entry which is preliminary data.</text>
</comment>
<dbReference type="Gene3D" id="1.10.10.10">
    <property type="entry name" value="Winged helix-like DNA-binding domain superfamily/Winged helix DNA-binding domain"/>
    <property type="match status" value="1"/>
</dbReference>
<gene>
    <name evidence="6" type="ORF">ACFPET_21040</name>
</gene>
<evidence type="ECO:0000256" key="1">
    <source>
        <dbReference type="ARBA" id="ARBA00023125"/>
    </source>
</evidence>
<name>A0ABV8U4T6_9ACTN</name>
<keyword evidence="1 3" id="KW-0238">DNA-binding</keyword>
<dbReference type="PROSITE" id="PS51755">
    <property type="entry name" value="OMPR_PHOB"/>
    <property type="match status" value="1"/>
</dbReference>
<dbReference type="Proteomes" id="UP001595823">
    <property type="component" value="Unassembled WGS sequence"/>
</dbReference>
<dbReference type="Pfam" id="PF00486">
    <property type="entry name" value="Trans_reg_C"/>
    <property type="match status" value="1"/>
</dbReference>
<feature type="domain" description="OmpR/PhoB-type" evidence="5">
    <location>
        <begin position="124"/>
        <end position="217"/>
    </location>
</feature>
<evidence type="ECO:0000259" key="4">
    <source>
        <dbReference type="PROSITE" id="PS50110"/>
    </source>
</evidence>
<dbReference type="InterPro" id="IPR001867">
    <property type="entry name" value="OmpR/PhoB-type_DNA-bd"/>
</dbReference>
<dbReference type="SMART" id="SM00448">
    <property type="entry name" value="REC"/>
    <property type="match status" value="1"/>
</dbReference>
<accession>A0ABV8U4T6</accession>
<proteinExistence type="predicted"/>
<sequence>MKILLAEDEEMLADSIAEWLRGEAHAVDVVFDGDTALDKACANDYDVIVLDRDLPVIHGDEVCRSVVLSGFNARILMLTAAAGIDDRVAGLEIGADDYLAKPFAFKELSARVFALGRRSRPAAPPTLRRRGITLDMARRQAFYQGRYLNLSKKEYGVLCELMLAEDAPVSTEHLLEKVWDENADPFTSAVRIALHKLRRKLDADLIETVQGLGYRIS</sequence>
<evidence type="ECO:0000313" key="6">
    <source>
        <dbReference type="EMBL" id="MFC4337683.1"/>
    </source>
</evidence>
<protein>
    <submittedName>
        <fullName evidence="6">Response regulator transcription factor</fullName>
    </submittedName>
</protein>
<feature type="modified residue" description="4-aspartylphosphate" evidence="2">
    <location>
        <position position="51"/>
    </location>
</feature>
<keyword evidence="7" id="KW-1185">Reference proteome</keyword>
<dbReference type="InterPro" id="IPR001789">
    <property type="entry name" value="Sig_transdc_resp-reg_receiver"/>
</dbReference>
<dbReference type="CDD" id="cd00383">
    <property type="entry name" value="trans_reg_C"/>
    <property type="match status" value="1"/>
</dbReference>
<dbReference type="PANTHER" id="PTHR48111:SF36">
    <property type="entry name" value="TRANSCRIPTIONAL REGULATORY PROTEIN CUTR"/>
    <property type="match status" value="1"/>
</dbReference>
<dbReference type="SUPFAM" id="SSF52172">
    <property type="entry name" value="CheY-like"/>
    <property type="match status" value="1"/>
</dbReference>
<evidence type="ECO:0000259" key="5">
    <source>
        <dbReference type="PROSITE" id="PS51755"/>
    </source>
</evidence>
<dbReference type="Pfam" id="PF00072">
    <property type="entry name" value="Response_reg"/>
    <property type="match status" value="1"/>
</dbReference>
<dbReference type="PANTHER" id="PTHR48111">
    <property type="entry name" value="REGULATOR OF RPOS"/>
    <property type="match status" value="1"/>
</dbReference>